<dbReference type="EMBL" id="SZQA01000033">
    <property type="protein sequence ID" value="TKK84702.1"/>
    <property type="molecule type" value="Genomic_DNA"/>
</dbReference>
<accession>A0A4U3M8Q1</accession>
<gene>
    <name evidence="1" type="ORF">FDA94_29245</name>
</gene>
<keyword evidence="2" id="KW-1185">Reference proteome</keyword>
<organism evidence="1 2">
    <name type="scientific">Herbidospora galbida</name>
    <dbReference type="NCBI Taxonomy" id="2575442"/>
    <lineage>
        <taxon>Bacteria</taxon>
        <taxon>Bacillati</taxon>
        <taxon>Actinomycetota</taxon>
        <taxon>Actinomycetes</taxon>
        <taxon>Streptosporangiales</taxon>
        <taxon>Streptosporangiaceae</taxon>
        <taxon>Herbidospora</taxon>
    </lineage>
</organism>
<name>A0A4U3M8Q1_9ACTN</name>
<reference evidence="1 2" key="1">
    <citation type="submission" date="2019-04" db="EMBL/GenBank/DDBJ databases">
        <title>Herbidospora sp. NEAU-GS14.nov., a novel actinomycete isolated from soil.</title>
        <authorList>
            <person name="Han L."/>
        </authorList>
    </citation>
    <scope>NUCLEOTIDE SEQUENCE [LARGE SCALE GENOMIC DNA]</scope>
    <source>
        <strain evidence="1 2">NEAU-GS14</strain>
    </source>
</reference>
<protein>
    <submittedName>
        <fullName evidence="1">Uncharacterized protein</fullName>
    </submittedName>
</protein>
<evidence type="ECO:0000313" key="1">
    <source>
        <dbReference type="EMBL" id="TKK84702.1"/>
    </source>
</evidence>
<dbReference type="Pfam" id="PF23140">
    <property type="entry name" value="Gp80"/>
    <property type="match status" value="1"/>
</dbReference>
<dbReference type="AlphaFoldDB" id="A0A4U3M8Q1"/>
<sequence length="139" mass="14308">MAGNPSVYGCQIALDYLTGRALDYASARTTYLALLTGNIADDALMSAMPEVTTAGYARQAVTWGAPSNARPSSAANSAVITFGPVTADMPVPVTYAALVTVSTGTAGKIIHKWLLDAPQQPVNGQALQIAIGKLVLTAN</sequence>
<dbReference type="RefSeq" id="WP_137250286.1">
    <property type="nucleotide sequence ID" value="NZ_SZQA01000033.1"/>
</dbReference>
<comment type="caution">
    <text evidence="1">The sequence shown here is derived from an EMBL/GenBank/DDBJ whole genome shotgun (WGS) entry which is preliminary data.</text>
</comment>
<dbReference type="InterPro" id="IPR056908">
    <property type="entry name" value="Gp80-like"/>
</dbReference>
<dbReference type="Proteomes" id="UP000308705">
    <property type="component" value="Unassembled WGS sequence"/>
</dbReference>
<proteinExistence type="predicted"/>
<evidence type="ECO:0000313" key="2">
    <source>
        <dbReference type="Proteomes" id="UP000308705"/>
    </source>
</evidence>